<protein>
    <recommendedName>
        <fullName evidence="3 8">Flavodoxin</fullName>
    </recommendedName>
</protein>
<comment type="similarity">
    <text evidence="2 8">Belongs to the flavodoxin family.</text>
</comment>
<dbReference type="PANTHER" id="PTHR42809">
    <property type="entry name" value="FLAVODOXIN 2"/>
    <property type="match status" value="1"/>
</dbReference>
<evidence type="ECO:0000256" key="7">
    <source>
        <dbReference type="ARBA" id="ARBA00022982"/>
    </source>
</evidence>
<dbReference type="GO" id="GO:0010181">
    <property type="term" value="F:FMN binding"/>
    <property type="evidence" value="ECO:0007669"/>
    <property type="project" value="UniProtKB-UniRule"/>
</dbReference>
<evidence type="ECO:0000313" key="11">
    <source>
        <dbReference type="Proteomes" id="UP000009173"/>
    </source>
</evidence>
<dbReference type="RefSeq" id="WP_011791702.1">
    <property type="nucleotide sequence ID" value="NC_008751.1"/>
</dbReference>
<reference evidence="11" key="1">
    <citation type="journal article" date="2009" name="Environ. Microbiol.">
        <title>Contribution of mobile genetic elements to Desulfovibrio vulgaris genome plasticity.</title>
        <authorList>
            <person name="Walker C.B."/>
            <person name="Stolyar S."/>
            <person name="Chivian D."/>
            <person name="Pinel N."/>
            <person name="Gabster J.A."/>
            <person name="Dehal P.S."/>
            <person name="He Z."/>
            <person name="Yang Z.K."/>
            <person name="Yen H.C."/>
            <person name="Zhou J."/>
            <person name="Wall J.D."/>
            <person name="Hazen T.C."/>
            <person name="Arkin A.P."/>
            <person name="Stahl D.A."/>
        </authorList>
    </citation>
    <scope>NUCLEOTIDE SEQUENCE [LARGE SCALE GENOMIC DNA]</scope>
    <source>
        <strain evidence="11">DP4</strain>
    </source>
</reference>
<keyword evidence="7 8" id="KW-0249">Electron transport</keyword>
<dbReference type="PROSITE" id="PS00201">
    <property type="entry name" value="FLAVODOXIN"/>
    <property type="match status" value="1"/>
</dbReference>
<dbReference type="Gene3D" id="3.40.50.360">
    <property type="match status" value="1"/>
</dbReference>
<evidence type="ECO:0000256" key="6">
    <source>
        <dbReference type="ARBA" id="ARBA00022643"/>
    </source>
</evidence>
<dbReference type="InterPro" id="IPR001094">
    <property type="entry name" value="Flavdoxin-like"/>
</dbReference>
<comment type="function">
    <text evidence="8">Low-potential electron donor to a number of redox enzymes.</text>
</comment>
<dbReference type="PROSITE" id="PS50902">
    <property type="entry name" value="FLAVODOXIN_LIKE"/>
    <property type="match status" value="1"/>
</dbReference>
<name>A0A0H3A6B3_NITV4</name>
<dbReference type="PRINTS" id="PR00369">
    <property type="entry name" value="FLAVODOXIN"/>
</dbReference>
<feature type="domain" description="Flavodoxin-like" evidence="9">
    <location>
        <begin position="4"/>
        <end position="145"/>
    </location>
</feature>
<dbReference type="NCBIfam" id="TIGR01753">
    <property type="entry name" value="flav_short"/>
    <property type="match status" value="1"/>
</dbReference>
<proteinExistence type="inferred from homology"/>
<dbReference type="InterPro" id="IPR001226">
    <property type="entry name" value="Flavodoxin_CS"/>
</dbReference>
<dbReference type="InterPro" id="IPR050619">
    <property type="entry name" value="Flavodoxin"/>
</dbReference>
<evidence type="ECO:0000256" key="5">
    <source>
        <dbReference type="ARBA" id="ARBA00022630"/>
    </source>
</evidence>
<evidence type="ECO:0000256" key="8">
    <source>
        <dbReference type="RuleBase" id="RU367037"/>
    </source>
</evidence>
<keyword evidence="6 8" id="KW-0288">FMN</keyword>
<accession>A0A0H3A6B3</accession>
<sequence length="148" mass="15866">MPKALIVYGSTTGNTEYTAETIARELADAGYEVDSRDVASVEAGGLFEGFDLVLLGCSTWGDDSIELQDDFIPLFDTLEETGAQGRKVACFGCGDSSYEYFCGAVDAIEEKLKNLGAEIVQDGLRIDGDPRAVRDDIVGWAHDVKGAI</sequence>
<dbReference type="InterPro" id="IPR008254">
    <property type="entry name" value="Flavodoxin/NO_synth"/>
</dbReference>
<dbReference type="InterPro" id="IPR029039">
    <property type="entry name" value="Flavoprotein-like_sf"/>
</dbReference>
<organism evidence="10 11">
    <name type="scientific">Nitratidesulfovibrio vulgaris (strain DP4)</name>
    <name type="common">Desulfovibrio vulgaris</name>
    <dbReference type="NCBI Taxonomy" id="391774"/>
    <lineage>
        <taxon>Bacteria</taxon>
        <taxon>Pseudomonadati</taxon>
        <taxon>Thermodesulfobacteriota</taxon>
        <taxon>Desulfovibrionia</taxon>
        <taxon>Desulfovibrionales</taxon>
        <taxon>Desulfovibrionaceae</taxon>
        <taxon>Nitratidesulfovibrio</taxon>
    </lineage>
</organism>
<gene>
    <name evidence="10" type="ordered locus">Dvul_0576</name>
</gene>
<dbReference type="Proteomes" id="UP000009173">
    <property type="component" value="Chromosome"/>
</dbReference>
<comment type="cofactor">
    <cofactor evidence="1 8">
        <name>FMN</name>
        <dbReference type="ChEBI" id="CHEBI:58210"/>
    </cofactor>
</comment>
<dbReference type="HOGENOM" id="CLU_051402_4_2_7"/>
<evidence type="ECO:0000259" key="9">
    <source>
        <dbReference type="PROSITE" id="PS50902"/>
    </source>
</evidence>
<dbReference type="EMBL" id="CP000527">
    <property type="protein sequence ID" value="ABM27599.1"/>
    <property type="molecule type" value="Genomic_DNA"/>
</dbReference>
<dbReference type="PANTHER" id="PTHR42809:SF1">
    <property type="entry name" value="FLAVODOXIN 1"/>
    <property type="match status" value="1"/>
</dbReference>
<keyword evidence="4 8" id="KW-0813">Transport</keyword>
<dbReference type="Pfam" id="PF00258">
    <property type="entry name" value="Flavodoxin_1"/>
    <property type="match status" value="1"/>
</dbReference>
<evidence type="ECO:0000256" key="4">
    <source>
        <dbReference type="ARBA" id="ARBA00022448"/>
    </source>
</evidence>
<dbReference type="InterPro" id="IPR010087">
    <property type="entry name" value="Flav_short"/>
</dbReference>
<evidence type="ECO:0000256" key="3">
    <source>
        <dbReference type="ARBA" id="ARBA00017869"/>
    </source>
</evidence>
<dbReference type="KEGG" id="dvl:Dvul_0576"/>
<keyword evidence="5 8" id="KW-0285">Flavoprotein</keyword>
<dbReference type="AlphaFoldDB" id="A0A0H3A6B3"/>
<dbReference type="GO" id="GO:0009055">
    <property type="term" value="F:electron transfer activity"/>
    <property type="evidence" value="ECO:0007669"/>
    <property type="project" value="UniProtKB-UniRule"/>
</dbReference>
<evidence type="ECO:0000256" key="1">
    <source>
        <dbReference type="ARBA" id="ARBA00001917"/>
    </source>
</evidence>
<evidence type="ECO:0000256" key="2">
    <source>
        <dbReference type="ARBA" id="ARBA00005267"/>
    </source>
</evidence>
<dbReference type="SUPFAM" id="SSF52218">
    <property type="entry name" value="Flavoproteins"/>
    <property type="match status" value="1"/>
</dbReference>
<evidence type="ECO:0000313" key="10">
    <source>
        <dbReference type="EMBL" id="ABM27599.1"/>
    </source>
</evidence>